<evidence type="ECO:0000313" key="6">
    <source>
        <dbReference type="Proteomes" id="UP000050969"/>
    </source>
</evidence>
<keyword evidence="1 2" id="KW-0732">Signal</keyword>
<dbReference type="SUPFAM" id="SSF53850">
    <property type="entry name" value="Periplasmic binding protein-like II"/>
    <property type="match status" value="1"/>
</dbReference>
<dbReference type="AlphaFoldDB" id="A0A0R2MYA2"/>
<evidence type="ECO:0000259" key="4">
    <source>
        <dbReference type="SMART" id="SM00079"/>
    </source>
</evidence>
<dbReference type="EMBL" id="JQCE01000005">
    <property type="protein sequence ID" value="KRO18388.1"/>
    <property type="molecule type" value="Genomic_DNA"/>
</dbReference>
<dbReference type="GO" id="GO:0016020">
    <property type="term" value="C:membrane"/>
    <property type="evidence" value="ECO:0007669"/>
    <property type="project" value="InterPro"/>
</dbReference>
<dbReference type="Proteomes" id="UP000050969">
    <property type="component" value="Unassembled WGS sequence"/>
</dbReference>
<dbReference type="CDD" id="cd00996">
    <property type="entry name" value="PBP2_AatB_like"/>
    <property type="match status" value="1"/>
</dbReference>
<comment type="caution">
    <text evidence="5">The sequence shown here is derived from an EMBL/GenBank/DDBJ whole genome shotgun (WGS) entry which is preliminary data.</text>
</comment>
<dbReference type="SMART" id="SM00079">
    <property type="entry name" value="PBPe"/>
    <property type="match status" value="1"/>
</dbReference>
<protein>
    <submittedName>
        <fullName evidence="5">Amino acid ABC transporter periplasmic protein</fullName>
    </submittedName>
</protein>
<dbReference type="SMART" id="SM00062">
    <property type="entry name" value="PBPb"/>
    <property type="match status" value="1"/>
</dbReference>
<dbReference type="PANTHER" id="PTHR35936">
    <property type="entry name" value="MEMBRANE-BOUND LYTIC MUREIN TRANSGLYCOSYLASE F"/>
    <property type="match status" value="1"/>
</dbReference>
<dbReference type="Pfam" id="PF00497">
    <property type="entry name" value="SBP_bac_3"/>
    <property type="match status" value="1"/>
</dbReference>
<dbReference type="STRING" id="1293598.IV56_GL001521"/>
<dbReference type="PANTHER" id="PTHR35936:SF34">
    <property type="entry name" value="ABC TRANSPORTER EXTRACELLULAR-BINDING PROTEIN YCKB-RELATED"/>
    <property type="match status" value="1"/>
</dbReference>
<feature type="domain" description="Ionotropic glutamate receptor C-terminal" evidence="4">
    <location>
        <begin position="36"/>
        <end position="265"/>
    </location>
</feature>
<reference evidence="5 6" key="1">
    <citation type="journal article" date="2015" name="Genome Announc.">
        <title>Expanding the biotechnology potential of lactobacilli through comparative genomics of 213 strains and associated genera.</title>
        <authorList>
            <person name="Sun Z."/>
            <person name="Harris H.M."/>
            <person name="McCann A."/>
            <person name="Guo C."/>
            <person name="Argimon S."/>
            <person name="Zhang W."/>
            <person name="Yang X."/>
            <person name="Jeffery I.B."/>
            <person name="Cooney J.C."/>
            <person name="Kagawa T.F."/>
            <person name="Liu W."/>
            <person name="Song Y."/>
            <person name="Salvetti E."/>
            <person name="Wrobel A."/>
            <person name="Rasinkangas P."/>
            <person name="Parkhill J."/>
            <person name="Rea M.C."/>
            <person name="O'Sullivan O."/>
            <person name="Ritari J."/>
            <person name="Douillard F.P."/>
            <person name="Paul Ross R."/>
            <person name="Yang R."/>
            <person name="Briner A.E."/>
            <person name="Felis G.E."/>
            <person name="de Vos W.M."/>
            <person name="Barrangou R."/>
            <person name="Klaenhammer T.R."/>
            <person name="Caufield P.W."/>
            <person name="Cui Y."/>
            <person name="Zhang H."/>
            <person name="O'Toole P.W."/>
        </authorList>
    </citation>
    <scope>NUCLEOTIDE SEQUENCE [LARGE SCALE GENOMIC DNA]</scope>
    <source>
        <strain evidence="5 6">DSM 24301</strain>
    </source>
</reference>
<name>A0A0R2MYA2_9LACO</name>
<sequence length="270" mass="30192">MRTKLISGLLFIVALLGLSGCARQAAANSWPRIEQSKKVVIGLDDTFVPMGFREKNGQIEGYDIDLARAVFKRYGVHVDFQTIDWSMKETELKNQTIDLIWNGYTKTPERAKKVGFSAPYLVNHQVLVTKANQNITSAAKMRGKTLGVQTGSSGASDLDGSPQLLKRYIKNQSPVLYDTFNNGLIDLNAGRIQGLLMDEIYARYYIAHEPNPESYRVVSVNFPSEHFAVGMRKSDKVLKSKIDAAFEALEKDGTMAKLQKKWFGHAVQVK</sequence>
<dbReference type="Gene3D" id="3.40.190.10">
    <property type="entry name" value="Periplasmic binding protein-like II"/>
    <property type="match status" value="2"/>
</dbReference>
<dbReference type="RefSeq" id="WP_056992233.1">
    <property type="nucleotide sequence ID" value="NZ_JQCE01000005.1"/>
</dbReference>
<evidence type="ECO:0000313" key="5">
    <source>
        <dbReference type="EMBL" id="KRO18388.1"/>
    </source>
</evidence>
<proteinExistence type="predicted"/>
<feature type="signal peptide" evidence="2">
    <location>
        <begin position="1"/>
        <end position="25"/>
    </location>
</feature>
<dbReference type="InterPro" id="IPR001638">
    <property type="entry name" value="Solute-binding_3/MltF_N"/>
</dbReference>
<dbReference type="InterPro" id="IPR001320">
    <property type="entry name" value="Iontro_rcpt_C"/>
</dbReference>
<organism evidence="5 6">
    <name type="scientific">Lacticaseibacillus saniviri JCM 17471 = DSM 24301</name>
    <dbReference type="NCBI Taxonomy" id="1293598"/>
    <lineage>
        <taxon>Bacteria</taxon>
        <taxon>Bacillati</taxon>
        <taxon>Bacillota</taxon>
        <taxon>Bacilli</taxon>
        <taxon>Lactobacillales</taxon>
        <taxon>Lactobacillaceae</taxon>
        <taxon>Lacticaseibacillus</taxon>
    </lineage>
</organism>
<keyword evidence="6" id="KW-1185">Reference proteome</keyword>
<accession>A0A0R2MYA2</accession>
<evidence type="ECO:0000256" key="2">
    <source>
        <dbReference type="SAM" id="SignalP"/>
    </source>
</evidence>
<feature type="domain" description="Solute-binding protein family 3/N-terminal" evidence="3">
    <location>
        <begin position="38"/>
        <end position="266"/>
    </location>
</feature>
<gene>
    <name evidence="5" type="ORF">IV56_GL001521</name>
</gene>
<dbReference type="PATRIC" id="fig|1293598.4.peg.1586"/>
<evidence type="ECO:0000256" key="1">
    <source>
        <dbReference type="ARBA" id="ARBA00022729"/>
    </source>
</evidence>
<dbReference type="PROSITE" id="PS51257">
    <property type="entry name" value="PROKAR_LIPOPROTEIN"/>
    <property type="match status" value="1"/>
</dbReference>
<feature type="chain" id="PRO_5038507319" evidence="2">
    <location>
        <begin position="26"/>
        <end position="270"/>
    </location>
</feature>
<dbReference type="GO" id="GO:0015276">
    <property type="term" value="F:ligand-gated monoatomic ion channel activity"/>
    <property type="evidence" value="ECO:0007669"/>
    <property type="project" value="InterPro"/>
</dbReference>
<evidence type="ECO:0000259" key="3">
    <source>
        <dbReference type="SMART" id="SM00062"/>
    </source>
</evidence>